<dbReference type="Proteomes" id="UP000076482">
    <property type="component" value="Unassembled WGS sequence"/>
</dbReference>
<dbReference type="EMBL" id="LJKE01000020">
    <property type="protein sequence ID" value="KZD71226.1"/>
    <property type="molecule type" value="Genomic_DNA"/>
</dbReference>
<evidence type="ECO:0000313" key="3">
    <source>
        <dbReference type="Proteomes" id="UP000076482"/>
    </source>
</evidence>
<keyword evidence="1" id="KW-0175">Coiled coil</keyword>
<accession>A0A164QF32</accession>
<evidence type="ECO:0000256" key="1">
    <source>
        <dbReference type="SAM" id="Coils"/>
    </source>
</evidence>
<comment type="caution">
    <text evidence="2">The sequence shown here is derived from an EMBL/GenBank/DDBJ whole genome shotgun (WGS) entry which is preliminary data.</text>
</comment>
<reference evidence="2 3" key="1">
    <citation type="submission" date="2015-09" db="EMBL/GenBank/DDBJ databases">
        <title>Bacillus cereus food isolates.</title>
        <authorList>
            <person name="Boekhorst J."/>
        </authorList>
    </citation>
    <scope>NUCLEOTIDE SEQUENCE [LARGE SCALE GENOMIC DNA]</scope>
    <source>
        <strain evidence="2 3">B4088</strain>
    </source>
</reference>
<proteinExistence type="predicted"/>
<dbReference type="PATRIC" id="fig|1396.535.peg.1025"/>
<feature type="coiled-coil region" evidence="1">
    <location>
        <begin position="8"/>
        <end position="42"/>
    </location>
</feature>
<protein>
    <submittedName>
        <fullName evidence="2">Uncharacterized protein</fullName>
    </submittedName>
</protein>
<organism evidence="2 3">
    <name type="scientific">Bacillus cereus</name>
    <dbReference type="NCBI Taxonomy" id="1396"/>
    <lineage>
        <taxon>Bacteria</taxon>
        <taxon>Bacillati</taxon>
        <taxon>Bacillota</taxon>
        <taxon>Bacilli</taxon>
        <taxon>Bacillales</taxon>
        <taxon>Bacillaceae</taxon>
        <taxon>Bacillus</taxon>
        <taxon>Bacillus cereus group</taxon>
    </lineage>
</organism>
<gene>
    <name evidence="2" type="ORF">B4088_0956</name>
</gene>
<sequence>MYYNQYKLIYLVENLAEYKETIARLENEEQQESAYYKKLNDSTPARNFVVEAQEEIMKDMRNGVDIAEKYGTKFKENFPDPKPAFVSKEEESND</sequence>
<dbReference type="RefSeq" id="WP_063260120.1">
    <property type="nucleotide sequence ID" value="NZ_LJKE01000020.1"/>
</dbReference>
<evidence type="ECO:0000313" key="2">
    <source>
        <dbReference type="EMBL" id="KZD71226.1"/>
    </source>
</evidence>
<dbReference type="AlphaFoldDB" id="A0A164QF32"/>
<name>A0A164QF32_BACCE</name>